<name>A0AAN8WR40_HALRR</name>
<evidence type="ECO:0000256" key="5">
    <source>
        <dbReference type="ARBA" id="ARBA00022989"/>
    </source>
</evidence>
<gene>
    <name evidence="9" type="ORF">SK128_006853</name>
</gene>
<dbReference type="InterPro" id="IPR002657">
    <property type="entry name" value="BilAc:Na_symport/Acr3"/>
</dbReference>
<dbReference type="PANTHER" id="PTHR10361">
    <property type="entry name" value="SODIUM-BILE ACID COTRANSPORTER"/>
    <property type="match status" value="1"/>
</dbReference>
<accession>A0AAN8WR40</accession>
<feature type="transmembrane region" description="Helical" evidence="8">
    <location>
        <begin position="147"/>
        <end position="169"/>
    </location>
</feature>
<keyword evidence="4" id="KW-0769">Symport</keyword>
<dbReference type="InterPro" id="IPR004710">
    <property type="entry name" value="Bilac:Na_transpt"/>
</dbReference>
<keyword evidence="4" id="KW-0813">Transport</keyword>
<feature type="transmembrane region" description="Helical" evidence="8">
    <location>
        <begin position="302"/>
        <end position="323"/>
    </location>
</feature>
<feature type="region of interest" description="Disordered" evidence="7">
    <location>
        <begin position="415"/>
        <end position="455"/>
    </location>
</feature>
<dbReference type="Proteomes" id="UP001381693">
    <property type="component" value="Unassembled WGS sequence"/>
</dbReference>
<feature type="transmembrane region" description="Helical" evidence="8">
    <location>
        <begin position="244"/>
        <end position="262"/>
    </location>
</feature>
<sequence>ITGSITFVPPGMKQVLENSDHVIKWYSNLTSIARVTAKVNDEMIAEIDHVGDVMKGDDFDNATFYGHINISALFIGITDMELRFYDDRDVVVAKETLPVTVLLSYQKLNDIFTLAIGIFVAIAYVNMGATMDLGVVKKILKTPIGPLLGVICQFIFMPLIAFGLGKIVFPDNPMAQLGMFLSGCSPGGGISNMWTHLLGGSLDLSIMMTFTSNVIAFGSVPLWVFMLGSVILGDANFVIPYKDIAVLVISLALPSIIGLIIQRFLPRLAKILKMLLTPITIFNIIFIFTFGVYANVYIFSYFTWQTLLVGFLSPALGYLSGLLLAKLCCQPTKDIIAISIETGIQNNTVALFILKLTFVKPAGDLAAVFPSAAVLMTPIPLLTALAIKKIYECSVRSKSQDITDVKAKVLEKGEGLNGTGMDRVKDSTTSNGKELQSASHNGMDNPAMDLEDESV</sequence>
<dbReference type="GO" id="GO:0015293">
    <property type="term" value="F:symporter activity"/>
    <property type="evidence" value="ECO:0007669"/>
    <property type="project" value="UniProtKB-KW"/>
</dbReference>
<protein>
    <recommendedName>
        <fullName evidence="11">Ileal sodium/bile acid cotransporter</fullName>
    </recommendedName>
</protein>
<evidence type="ECO:0000256" key="3">
    <source>
        <dbReference type="ARBA" id="ARBA00022692"/>
    </source>
</evidence>
<feature type="transmembrane region" description="Helical" evidence="8">
    <location>
        <begin position="274"/>
        <end position="296"/>
    </location>
</feature>
<keyword evidence="5 8" id="KW-1133">Transmembrane helix</keyword>
<feature type="non-terminal residue" evidence="9">
    <location>
        <position position="1"/>
    </location>
</feature>
<keyword evidence="3 8" id="KW-0812">Transmembrane</keyword>
<keyword evidence="6 8" id="KW-0472">Membrane</keyword>
<dbReference type="InterPro" id="IPR038770">
    <property type="entry name" value="Na+/solute_symporter_sf"/>
</dbReference>
<feature type="transmembrane region" description="Helical" evidence="8">
    <location>
        <begin position="175"/>
        <end position="194"/>
    </location>
</feature>
<dbReference type="PANTHER" id="PTHR10361:SF28">
    <property type="entry name" value="P3 PROTEIN-RELATED"/>
    <property type="match status" value="1"/>
</dbReference>
<proteinExistence type="inferred from homology"/>
<reference evidence="9 10" key="1">
    <citation type="submission" date="2023-11" db="EMBL/GenBank/DDBJ databases">
        <title>Halocaridina rubra genome assembly.</title>
        <authorList>
            <person name="Smith C."/>
        </authorList>
    </citation>
    <scope>NUCLEOTIDE SEQUENCE [LARGE SCALE GENOMIC DNA]</scope>
    <source>
        <strain evidence="9">EP-1</strain>
        <tissue evidence="9">Whole</tissue>
    </source>
</reference>
<evidence type="ECO:0000256" key="1">
    <source>
        <dbReference type="ARBA" id="ARBA00004141"/>
    </source>
</evidence>
<dbReference type="AlphaFoldDB" id="A0AAN8WR40"/>
<dbReference type="GO" id="GO:0016020">
    <property type="term" value="C:membrane"/>
    <property type="evidence" value="ECO:0007669"/>
    <property type="project" value="UniProtKB-SubCell"/>
</dbReference>
<evidence type="ECO:0000256" key="6">
    <source>
        <dbReference type="ARBA" id="ARBA00023136"/>
    </source>
</evidence>
<evidence type="ECO:0000256" key="7">
    <source>
        <dbReference type="SAM" id="MobiDB-lite"/>
    </source>
</evidence>
<evidence type="ECO:0000313" key="10">
    <source>
        <dbReference type="Proteomes" id="UP001381693"/>
    </source>
</evidence>
<dbReference type="Pfam" id="PF01758">
    <property type="entry name" value="SBF"/>
    <property type="match status" value="1"/>
</dbReference>
<evidence type="ECO:0000256" key="8">
    <source>
        <dbReference type="SAM" id="Phobius"/>
    </source>
</evidence>
<evidence type="ECO:0000256" key="4">
    <source>
        <dbReference type="ARBA" id="ARBA00022847"/>
    </source>
</evidence>
<dbReference type="EMBL" id="JAXCGZ010015276">
    <property type="protein sequence ID" value="KAK7070647.1"/>
    <property type="molecule type" value="Genomic_DNA"/>
</dbReference>
<keyword evidence="10" id="KW-1185">Reference proteome</keyword>
<feature type="transmembrane region" description="Helical" evidence="8">
    <location>
        <begin position="366"/>
        <end position="387"/>
    </location>
</feature>
<evidence type="ECO:0000256" key="2">
    <source>
        <dbReference type="ARBA" id="ARBA00006528"/>
    </source>
</evidence>
<comment type="caution">
    <text evidence="9">The sequence shown here is derived from an EMBL/GenBank/DDBJ whole genome shotgun (WGS) entry which is preliminary data.</text>
</comment>
<comment type="similarity">
    <text evidence="2">Belongs to the bile acid:sodium symporter (BASS) (TC 2.A.28) family.</text>
</comment>
<organism evidence="9 10">
    <name type="scientific">Halocaridina rubra</name>
    <name type="common">Hawaiian red shrimp</name>
    <dbReference type="NCBI Taxonomy" id="373956"/>
    <lineage>
        <taxon>Eukaryota</taxon>
        <taxon>Metazoa</taxon>
        <taxon>Ecdysozoa</taxon>
        <taxon>Arthropoda</taxon>
        <taxon>Crustacea</taxon>
        <taxon>Multicrustacea</taxon>
        <taxon>Malacostraca</taxon>
        <taxon>Eumalacostraca</taxon>
        <taxon>Eucarida</taxon>
        <taxon>Decapoda</taxon>
        <taxon>Pleocyemata</taxon>
        <taxon>Caridea</taxon>
        <taxon>Atyoidea</taxon>
        <taxon>Atyidae</taxon>
        <taxon>Halocaridina</taxon>
    </lineage>
</organism>
<feature type="transmembrane region" description="Helical" evidence="8">
    <location>
        <begin position="111"/>
        <end position="135"/>
    </location>
</feature>
<feature type="compositionally biased region" description="Polar residues" evidence="7">
    <location>
        <begin position="427"/>
        <end position="442"/>
    </location>
</feature>
<feature type="transmembrane region" description="Helical" evidence="8">
    <location>
        <begin position="206"/>
        <end position="232"/>
    </location>
</feature>
<dbReference type="Gene3D" id="1.20.1530.20">
    <property type="match status" value="1"/>
</dbReference>
<evidence type="ECO:0000313" key="9">
    <source>
        <dbReference type="EMBL" id="KAK7070647.1"/>
    </source>
</evidence>
<evidence type="ECO:0008006" key="11">
    <source>
        <dbReference type="Google" id="ProtNLM"/>
    </source>
</evidence>
<comment type="subcellular location">
    <subcellularLocation>
        <location evidence="1">Membrane</location>
        <topology evidence="1">Multi-pass membrane protein</topology>
    </subcellularLocation>
</comment>